<dbReference type="AlphaFoldDB" id="A0AAE0C2U1"/>
<dbReference type="InterPro" id="IPR012337">
    <property type="entry name" value="RNaseH-like_sf"/>
</dbReference>
<accession>A0AAE0C2U1</accession>
<feature type="region of interest" description="Disordered" evidence="1">
    <location>
        <begin position="537"/>
        <end position="565"/>
    </location>
</feature>
<dbReference type="PROSITE" id="PS50879">
    <property type="entry name" value="RNASE_H_1"/>
    <property type="match status" value="1"/>
</dbReference>
<evidence type="ECO:0000313" key="3">
    <source>
        <dbReference type="EMBL" id="KAK3247361.1"/>
    </source>
</evidence>
<feature type="region of interest" description="Disordered" evidence="1">
    <location>
        <begin position="188"/>
        <end position="209"/>
    </location>
</feature>
<reference evidence="3 4" key="1">
    <citation type="journal article" date="2015" name="Genome Biol. Evol.">
        <title>Comparative Genomics of a Bacterivorous Green Alga Reveals Evolutionary Causalities and Consequences of Phago-Mixotrophic Mode of Nutrition.</title>
        <authorList>
            <person name="Burns J.A."/>
            <person name="Paasch A."/>
            <person name="Narechania A."/>
            <person name="Kim E."/>
        </authorList>
    </citation>
    <scope>NUCLEOTIDE SEQUENCE [LARGE SCALE GENOMIC DNA]</scope>
    <source>
        <strain evidence="3 4">PLY_AMNH</strain>
    </source>
</reference>
<evidence type="ECO:0000259" key="2">
    <source>
        <dbReference type="PROSITE" id="PS50879"/>
    </source>
</evidence>
<dbReference type="EMBL" id="LGRX02029039">
    <property type="protein sequence ID" value="KAK3247361.1"/>
    <property type="molecule type" value="Genomic_DNA"/>
</dbReference>
<dbReference type="InterPro" id="IPR036397">
    <property type="entry name" value="RNaseH_sf"/>
</dbReference>
<organism evidence="3 4">
    <name type="scientific">Cymbomonas tetramitiformis</name>
    <dbReference type="NCBI Taxonomy" id="36881"/>
    <lineage>
        <taxon>Eukaryota</taxon>
        <taxon>Viridiplantae</taxon>
        <taxon>Chlorophyta</taxon>
        <taxon>Pyramimonadophyceae</taxon>
        <taxon>Pyramimonadales</taxon>
        <taxon>Pyramimonadaceae</taxon>
        <taxon>Cymbomonas</taxon>
    </lineage>
</organism>
<proteinExistence type="predicted"/>
<feature type="compositionally biased region" description="Basic and acidic residues" evidence="1">
    <location>
        <begin position="123"/>
        <end position="134"/>
    </location>
</feature>
<dbReference type="GO" id="GO:0003676">
    <property type="term" value="F:nucleic acid binding"/>
    <property type="evidence" value="ECO:0007669"/>
    <property type="project" value="InterPro"/>
</dbReference>
<protein>
    <recommendedName>
        <fullName evidence="2">RNase H type-1 domain-containing protein</fullName>
    </recommendedName>
</protein>
<evidence type="ECO:0000256" key="1">
    <source>
        <dbReference type="SAM" id="MobiDB-lite"/>
    </source>
</evidence>
<dbReference type="SUPFAM" id="SSF53098">
    <property type="entry name" value="Ribonuclease H-like"/>
    <property type="match status" value="1"/>
</dbReference>
<sequence length="865" mass="95137">MEALVVAGHTVALLKVKAHTGITGNERADEAAKQACTMGTLTEAWDNNETIKVKPMLPDGNSGSRELKGKLAVQKYVTTLLREGQAQGENRLSKKTAELQGEPTTWTHQPKKEHVFRWEAQHDQATHTEEEQTIIRDPAPNPQQQADQTRDEEDRRIRDMLERQEDEEMLQIQKVGEQHEPWEEMDLTAHNQEGNPPPTEVSPQPSNEEEIFERLNELVEQQETPQEEPNEEEIFERLSELIEQQETPQGELEKRRQAHHSRGAGVTWETVVGFIVEEGGEPFHFTQQRQEELIELDLVVGQGDPVVCSQHRGGGPAEDAVIAWSLAWRVGDPGVHKGAELGGRTTGLPMLPPWATGWCMWSRTSSRIGGGMSCSFQFDDGGSCGQMDLSNSRCVVEYLYFGGWADGAFEAERARWWEPGGVHTVTAPSVRAAVLHRGLSGEPVVGVQGAGQAQGGRLPAEEAGPSPEAYEAPIMEEPALGRDLSAEELRALDSRGLMRLEREDEEEGQRWRRQRLQKHQQQWREWCQPLSLGLNKPRGGVRGPLSSRARGLPGEGQRGGCRSDGQWGVEAGALGGPGDPEASWKWLRGLQLPGIFACPFSSVRHVPKRARDDFVGAMRWVLRNLSEDHEDFWRMLGVAPRMVLAPQPGGRKKCILLGYTCWRVGGSLLGRGAVSSGVAGACLRGADYEQCHHFDEGRTAGKGDTAPCLILVFLPPYLEPQTLEALEALHPHRDGLPAPVRVAPLVLEEAVPVEAVCRQSVASEPGCSSSSLSISVSSLTPGMYGVPAIQHACEQIVSNKVPEEILLWLIDADAVCSALRGTPGAWDNLDGSPVESLKRLAMACDTVDEKDQAEKLCNVVWGELV</sequence>
<keyword evidence="4" id="KW-1185">Reference proteome</keyword>
<comment type="caution">
    <text evidence="3">The sequence shown here is derived from an EMBL/GenBank/DDBJ whole genome shotgun (WGS) entry which is preliminary data.</text>
</comment>
<name>A0AAE0C2U1_9CHLO</name>
<gene>
    <name evidence="3" type="ORF">CYMTET_43133</name>
</gene>
<feature type="region of interest" description="Disordered" evidence="1">
    <location>
        <begin position="123"/>
        <end position="154"/>
    </location>
</feature>
<dbReference type="Proteomes" id="UP001190700">
    <property type="component" value="Unassembled WGS sequence"/>
</dbReference>
<dbReference type="InterPro" id="IPR002156">
    <property type="entry name" value="RNaseH_domain"/>
</dbReference>
<dbReference type="GO" id="GO:0004523">
    <property type="term" value="F:RNA-DNA hybrid ribonuclease activity"/>
    <property type="evidence" value="ECO:0007669"/>
    <property type="project" value="InterPro"/>
</dbReference>
<feature type="domain" description="RNase H type-1" evidence="2">
    <location>
        <begin position="1"/>
        <end position="37"/>
    </location>
</feature>
<dbReference type="Gene3D" id="3.30.420.10">
    <property type="entry name" value="Ribonuclease H-like superfamily/Ribonuclease H"/>
    <property type="match status" value="1"/>
</dbReference>
<evidence type="ECO:0000313" key="4">
    <source>
        <dbReference type="Proteomes" id="UP001190700"/>
    </source>
</evidence>